<dbReference type="PANTHER" id="PTHR31589">
    <property type="entry name" value="PROTEIN, PUTATIVE (DUF239)-RELATED-RELATED"/>
    <property type="match status" value="1"/>
</dbReference>
<feature type="compositionally biased region" description="Basic and acidic residues" evidence="1">
    <location>
        <begin position="403"/>
        <end position="416"/>
    </location>
</feature>
<evidence type="ECO:0000259" key="2">
    <source>
        <dbReference type="PROSITE" id="PS52045"/>
    </source>
</evidence>
<dbReference type="PANTHER" id="PTHR31589:SF2">
    <property type="entry name" value="ASLB (DUF239)-RELATED"/>
    <property type="match status" value="1"/>
</dbReference>
<feature type="compositionally biased region" description="Polar residues" evidence="1">
    <location>
        <begin position="417"/>
        <end position="446"/>
    </location>
</feature>
<dbReference type="EMBL" id="LIHL02000006">
    <property type="protein sequence ID" value="KAF5468085.1"/>
    <property type="molecule type" value="Genomic_DNA"/>
</dbReference>
<evidence type="ECO:0000256" key="1">
    <source>
        <dbReference type="SAM" id="MobiDB-lite"/>
    </source>
</evidence>
<dbReference type="PROSITE" id="PS52045">
    <property type="entry name" value="NEPROSIN_PEP_CD"/>
    <property type="match status" value="1"/>
</dbReference>
<evidence type="ECO:0000313" key="4">
    <source>
        <dbReference type="Proteomes" id="UP000619265"/>
    </source>
</evidence>
<feature type="non-terminal residue" evidence="3">
    <location>
        <position position="1"/>
    </location>
</feature>
<dbReference type="Proteomes" id="UP000619265">
    <property type="component" value="Unassembled WGS sequence"/>
</dbReference>
<comment type="caution">
    <text evidence="3">The sequence shown here is derived from an EMBL/GenBank/DDBJ whole genome shotgun (WGS) entry which is preliminary data.</text>
</comment>
<organism evidence="3 4">
    <name type="scientific">Juglans regia</name>
    <name type="common">English walnut</name>
    <dbReference type="NCBI Taxonomy" id="51240"/>
    <lineage>
        <taxon>Eukaryota</taxon>
        <taxon>Viridiplantae</taxon>
        <taxon>Streptophyta</taxon>
        <taxon>Embryophyta</taxon>
        <taxon>Tracheophyta</taxon>
        <taxon>Spermatophyta</taxon>
        <taxon>Magnoliopsida</taxon>
        <taxon>eudicotyledons</taxon>
        <taxon>Gunneridae</taxon>
        <taxon>Pentapetalae</taxon>
        <taxon>rosids</taxon>
        <taxon>fabids</taxon>
        <taxon>Fagales</taxon>
        <taxon>Juglandaceae</taxon>
        <taxon>Juglans</taxon>
    </lineage>
</organism>
<dbReference type="Pfam" id="PF14365">
    <property type="entry name" value="Neprosin_AP"/>
    <property type="match status" value="1"/>
</dbReference>
<name>A0A834CU60_JUGRE</name>
<dbReference type="InterPro" id="IPR004314">
    <property type="entry name" value="Neprosin"/>
</dbReference>
<feature type="region of interest" description="Disordered" evidence="1">
    <location>
        <begin position="65"/>
        <end position="93"/>
    </location>
</feature>
<reference evidence="3" key="2">
    <citation type="submission" date="2020-03" db="EMBL/GenBank/DDBJ databases">
        <title>Walnut 2.0.</title>
        <authorList>
            <person name="Marrano A."/>
            <person name="Britton M."/>
            <person name="Zimin A.V."/>
            <person name="Zaini P.A."/>
            <person name="Workman R."/>
            <person name="Puiu D."/>
            <person name="Bianco L."/>
            <person name="Allen B.J."/>
            <person name="Troggio M."/>
            <person name="Leslie C.A."/>
            <person name="Timp W."/>
            <person name="Dendekar A."/>
            <person name="Salzberg S.L."/>
            <person name="Neale D.B."/>
        </authorList>
    </citation>
    <scope>NUCLEOTIDE SEQUENCE</scope>
    <source>
        <tissue evidence="3">Leaves</tissue>
    </source>
</reference>
<reference evidence="3" key="1">
    <citation type="submission" date="2015-10" db="EMBL/GenBank/DDBJ databases">
        <authorList>
            <person name="Martinez-Garcia P.J."/>
            <person name="Crepeau M.W."/>
            <person name="Puiu D."/>
            <person name="Gonzalez-Ibeas D."/>
            <person name="Whalen J."/>
            <person name="Stevens K."/>
            <person name="Paul R."/>
            <person name="Butterfield T."/>
            <person name="Britton M."/>
            <person name="Reagan R."/>
            <person name="Chakraborty S."/>
            <person name="Walawage S.L."/>
            <person name="Vasquez-Gross H.A."/>
            <person name="Cardeno C."/>
            <person name="Famula R."/>
            <person name="Pratt K."/>
            <person name="Kuruganti S."/>
            <person name="Aradhya M.K."/>
            <person name="Leslie C.A."/>
            <person name="Dandekar A.M."/>
            <person name="Salzberg S.L."/>
            <person name="Wegrzyn J.L."/>
            <person name="Langley C.H."/>
            <person name="Neale D.B."/>
        </authorList>
    </citation>
    <scope>NUCLEOTIDE SEQUENCE</scope>
    <source>
        <tissue evidence="3">Leaves</tissue>
    </source>
</reference>
<evidence type="ECO:0000313" key="3">
    <source>
        <dbReference type="EMBL" id="KAF5468085.1"/>
    </source>
</evidence>
<dbReference type="AlphaFoldDB" id="A0A834CU60"/>
<gene>
    <name evidence="3" type="ORF">F2P56_012266</name>
</gene>
<sequence length="478" mass="52663">KAEATKTLSEVNRKLKLLNKPALKSIKTEDGEIIDCVDIYKQPAFDHPALRNHTIQMRPSFTIQDETSSTKGDSSPAPALSQTWQKSGSCPEGTVPIRRIRKQDLLRAASLEHFGRDGPRTSWAVKAAANGQSRHFVHLNGSKIPIFPMPDHSTAFLVTKGYNYVGARGGINAWSPRVESADEYTTGQIWIKNGPPGINFESVEAGWMVNPELFGGAEPRLFARWTLDGYEKTGCINLVCPGFVQTSKTILLGAILRPLSQRNGPQYQINLMMDHLTPETVDHLIIYCPFASAFSDIYLSRVIIASNPTEHRGTIPIMAIKGMEQEEEQAMGMILGAVVGVFALQVFELHRLIKVQQLIAGSPHVLLENDAFLGKPSLKDSPAKKLPSKYVVKLPSYISKCKDDSEKENHKMERSAENTVGKTSVSSAKNGNQPSNCGPYLGNSQPAPVATDNKMGSWYFHQSPDNQWLIPNPCSLSI</sequence>
<dbReference type="Pfam" id="PF03080">
    <property type="entry name" value="Neprosin"/>
    <property type="match status" value="1"/>
</dbReference>
<dbReference type="InterPro" id="IPR025521">
    <property type="entry name" value="Neprosin_propep"/>
</dbReference>
<protein>
    <recommendedName>
        <fullName evidence="2">Neprosin PEP catalytic domain-containing protein</fullName>
    </recommendedName>
</protein>
<dbReference type="InterPro" id="IPR053168">
    <property type="entry name" value="Glutamic_endopeptidase"/>
</dbReference>
<accession>A0A834CU60</accession>
<proteinExistence type="predicted"/>
<feature type="region of interest" description="Disordered" evidence="1">
    <location>
        <begin position="403"/>
        <end position="446"/>
    </location>
</feature>
<feature type="domain" description="Neprosin PEP catalytic" evidence="2">
    <location>
        <begin position="146"/>
        <end position="438"/>
    </location>
</feature>
<dbReference type="Gramene" id="Jr06_05100_p1">
    <property type="protein sequence ID" value="cds.Jr06_05100_p1"/>
    <property type="gene ID" value="Jr06_05100"/>
</dbReference>
<dbReference type="Gene3D" id="3.90.1320.10">
    <property type="entry name" value="Outer-capsid protein sigma 3, large lobe"/>
    <property type="match status" value="1"/>
</dbReference>